<accession>A0A511J655</accession>
<evidence type="ECO:0000313" key="3">
    <source>
        <dbReference type="Proteomes" id="UP000321720"/>
    </source>
</evidence>
<organism evidence="2 3">
    <name type="scientific">Cellulomonas composti</name>
    <dbReference type="NCBI Taxonomy" id="266130"/>
    <lineage>
        <taxon>Bacteria</taxon>
        <taxon>Bacillati</taxon>
        <taxon>Actinomycetota</taxon>
        <taxon>Actinomycetes</taxon>
        <taxon>Micrococcales</taxon>
        <taxon>Cellulomonadaceae</taxon>
        <taxon>Cellulomonas</taxon>
    </lineage>
</organism>
<dbReference type="InterPro" id="IPR007569">
    <property type="entry name" value="DUF559"/>
</dbReference>
<gene>
    <name evidence="2" type="ORF">CCO02nite_01480</name>
</gene>
<protein>
    <recommendedName>
        <fullName evidence="1">DUF559 domain-containing protein</fullName>
    </recommendedName>
</protein>
<dbReference type="Proteomes" id="UP000321720">
    <property type="component" value="Unassembled WGS sequence"/>
</dbReference>
<dbReference type="EMBL" id="BJWG01000001">
    <property type="protein sequence ID" value="GEL93490.1"/>
    <property type="molecule type" value="Genomic_DNA"/>
</dbReference>
<keyword evidence="3" id="KW-1185">Reference proteome</keyword>
<evidence type="ECO:0000259" key="1">
    <source>
        <dbReference type="Pfam" id="PF04480"/>
    </source>
</evidence>
<reference evidence="2 3" key="1">
    <citation type="submission" date="2019-07" db="EMBL/GenBank/DDBJ databases">
        <title>Whole genome shotgun sequence of Cellulomonas composti NBRC 100758.</title>
        <authorList>
            <person name="Hosoyama A."/>
            <person name="Uohara A."/>
            <person name="Ohji S."/>
            <person name="Ichikawa N."/>
        </authorList>
    </citation>
    <scope>NUCLEOTIDE SEQUENCE [LARGE SCALE GENOMIC DNA]</scope>
    <source>
        <strain evidence="2 3">NBRC 100758</strain>
    </source>
</reference>
<dbReference type="RefSeq" id="WP_186812534.1">
    <property type="nucleotide sequence ID" value="NZ_BJWG01000001.1"/>
</dbReference>
<dbReference type="Gene3D" id="3.40.960.10">
    <property type="entry name" value="VSR Endonuclease"/>
    <property type="match status" value="1"/>
</dbReference>
<dbReference type="SUPFAM" id="SSF52980">
    <property type="entry name" value="Restriction endonuclease-like"/>
    <property type="match status" value="1"/>
</dbReference>
<dbReference type="AlphaFoldDB" id="A0A511J655"/>
<dbReference type="Pfam" id="PF04480">
    <property type="entry name" value="DUF559"/>
    <property type="match status" value="1"/>
</dbReference>
<sequence length="292" mass="32506">MPRAAVNRVFTARQAYDEGRTRRQVRHAIDSGRWRRLVGDALVEADVPATPQRLALGAVLTWPAATVAFTTAALVHGLPVEDDDKVHVFVPTRRPARGRLTPHLVPVGFRDRQRLGPGSVTTRWRTVIDCLGRLDPDESDRLLAWVAAHDTLPTAELERWLAEHPGALGNARRRVALRRLRSGAVSVAEERLLAILRRAGIKGWRANVPLYDEIGVWARADVWFAAVRLVLEVDGEEAHRGRFQQDRTRQNALVAAGCTVLRYTWADLTARPLAVAEEIDGVLTALLHKRSA</sequence>
<dbReference type="InterPro" id="IPR011335">
    <property type="entry name" value="Restrct_endonuc-II-like"/>
</dbReference>
<evidence type="ECO:0000313" key="2">
    <source>
        <dbReference type="EMBL" id="GEL93490.1"/>
    </source>
</evidence>
<comment type="caution">
    <text evidence="2">The sequence shown here is derived from an EMBL/GenBank/DDBJ whole genome shotgun (WGS) entry which is preliminary data.</text>
</comment>
<proteinExistence type="predicted"/>
<feature type="domain" description="DUF559" evidence="1">
    <location>
        <begin position="177"/>
        <end position="281"/>
    </location>
</feature>
<name>A0A511J655_9CELL</name>